<feature type="transmembrane region" description="Helical" evidence="1">
    <location>
        <begin position="50"/>
        <end position="67"/>
    </location>
</feature>
<dbReference type="Proteomes" id="UP000192276">
    <property type="component" value="Unassembled WGS sequence"/>
</dbReference>
<keyword evidence="1" id="KW-0472">Membrane</keyword>
<evidence type="ECO:0000313" key="3">
    <source>
        <dbReference type="Proteomes" id="UP000192276"/>
    </source>
</evidence>
<keyword evidence="1" id="KW-0812">Transmembrane</keyword>
<proteinExistence type="predicted"/>
<evidence type="ECO:0000313" key="2">
    <source>
        <dbReference type="EMBL" id="OQP66138.1"/>
    </source>
</evidence>
<keyword evidence="1" id="KW-1133">Transmembrane helix</keyword>
<gene>
    <name evidence="2" type="ORF">A4R26_13680</name>
</gene>
<comment type="caution">
    <text evidence="2">The sequence shown here is derived from an EMBL/GenBank/DDBJ whole genome shotgun (WGS) entry which is preliminary data.</text>
</comment>
<keyword evidence="3" id="KW-1185">Reference proteome</keyword>
<protein>
    <submittedName>
        <fullName evidence="2">Uncharacterized protein</fullName>
    </submittedName>
</protein>
<name>A0A1V9G6N0_9BACT</name>
<dbReference type="EMBL" id="LWBP01000056">
    <property type="protein sequence ID" value="OQP66138.1"/>
    <property type="molecule type" value="Genomic_DNA"/>
</dbReference>
<evidence type="ECO:0000256" key="1">
    <source>
        <dbReference type="SAM" id="Phobius"/>
    </source>
</evidence>
<reference evidence="3" key="1">
    <citation type="submission" date="2016-04" db="EMBL/GenBank/DDBJ databases">
        <authorList>
            <person name="Chen L."/>
            <person name="Zhuang W."/>
            <person name="Wang G."/>
        </authorList>
    </citation>
    <scope>NUCLEOTIDE SEQUENCE [LARGE SCALE GENOMIC DNA]</scope>
    <source>
        <strain evidence="3">208</strain>
    </source>
</reference>
<dbReference type="AlphaFoldDB" id="A0A1V9G6N0"/>
<accession>A0A1V9G6N0</accession>
<sequence length="72" mass="8597">MFPVIIPNLVKPLRYNQFHSRQKGLAKHLRYLTKPVSLLKTVFIRYQKKFVLFKLVTGSLAHYYVLIPDYVF</sequence>
<organism evidence="2 3">
    <name type="scientific">Niastella populi</name>
    <dbReference type="NCBI Taxonomy" id="550983"/>
    <lineage>
        <taxon>Bacteria</taxon>
        <taxon>Pseudomonadati</taxon>
        <taxon>Bacteroidota</taxon>
        <taxon>Chitinophagia</taxon>
        <taxon>Chitinophagales</taxon>
        <taxon>Chitinophagaceae</taxon>
        <taxon>Niastella</taxon>
    </lineage>
</organism>